<comment type="caution">
    <text evidence="9">The sequence shown here is derived from an EMBL/GenBank/DDBJ whole genome shotgun (WGS) entry which is preliminary data.</text>
</comment>
<evidence type="ECO:0000256" key="5">
    <source>
        <dbReference type="ARBA" id="ARBA00022801"/>
    </source>
</evidence>
<dbReference type="InterPro" id="IPR007484">
    <property type="entry name" value="Peptidase_M28"/>
</dbReference>
<evidence type="ECO:0000313" key="10">
    <source>
        <dbReference type="Proteomes" id="UP001565368"/>
    </source>
</evidence>
<feature type="chain" id="PRO_5044997126" description="Peptide hydrolase" evidence="7">
    <location>
        <begin position="19"/>
        <end position="479"/>
    </location>
</feature>
<feature type="signal peptide" evidence="7">
    <location>
        <begin position="1"/>
        <end position="18"/>
    </location>
</feature>
<name>A0ABR3PX13_9TREE</name>
<keyword evidence="10" id="KW-1185">Reference proteome</keyword>
<keyword evidence="4 7" id="KW-0479">Metal-binding</keyword>
<dbReference type="RefSeq" id="XP_069206928.1">
    <property type="nucleotide sequence ID" value="XM_069354857.1"/>
</dbReference>
<comment type="cofactor">
    <cofactor evidence="1">
        <name>Zn(2+)</name>
        <dbReference type="ChEBI" id="CHEBI:29105"/>
    </cofactor>
</comment>
<dbReference type="Gene3D" id="3.40.630.10">
    <property type="entry name" value="Zn peptidases"/>
    <property type="match status" value="1"/>
</dbReference>
<keyword evidence="7" id="KW-0732">Signal</keyword>
<reference evidence="9 10" key="1">
    <citation type="submission" date="2023-08" db="EMBL/GenBank/DDBJ databases">
        <title>Annotated Genome Sequence of Vanrija albida AlHP1.</title>
        <authorList>
            <person name="Herzog R."/>
        </authorList>
    </citation>
    <scope>NUCLEOTIDE SEQUENCE [LARGE SCALE GENOMIC DNA]</scope>
    <source>
        <strain evidence="9 10">AlHP1</strain>
    </source>
</reference>
<dbReference type="SUPFAM" id="SSF53187">
    <property type="entry name" value="Zn-dependent exopeptidases"/>
    <property type="match status" value="1"/>
</dbReference>
<evidence type="ECO:0000313" key="9">
    <source>
        <dbReference type="EMBL" id="KAL1406984.1"/>
    </source>
</evidence>
<dbReference type="EMBL" id="JBBXJM010000005">
    <property type="protein sequence ID" value="KAL1406984.1"/>
    <property type="molecule type" value="Genomic_DNA"/>
</dbReference>
<comment type="similarity">
    <text evidence="2">Belongs to the peptidase M28 family. M28B subfamily.</text>
</comment>
<dbReference type="PANTHER" id="PTHR12147:SF26">
    <property type="entry name" value="PEPTIDASE M28 DOMAIN-CONTAINING PROTEIN"/>
    <property type="match status" value="1"/>
</dbReference>
<dbReference type="Pfam" id="PF04389">
    <property type="entry name" value="Peptidase_M28"/>
    <property type="match status" value="1"/>
</dbReference>
<gene>
    <name evidence="9" type="ORF">Q8F55_006397</name>
</gene>
<feature type="domain" description="Peptidase M28" evidence="8">
    <location>
        <begin position="270"/>
        <end position="452"/>
    </location>
</feature>
<dbReference type="PANTHER" id="PTHR12147">
    <property type="entry name" value="METALLOPEPTIDASE M28 FAMILY MEMBER"/>
    <property type="match status" value="1"/>
</dbReference>
<dbReference type="EC" id="3.4.-.-" evidence="7"/>
<sequence length="479" mass="50236">MAPLSALLPLILALGASAAPSLLITPSAPTPSLAPCLTQAYHGAYGGQHVFLPSDACVASGAAGLLASGSLVPARDGEAVVWVGPAGVQGASGRAASDVFADISAAAQAFLPRLLDTPQKVFSAGSGSSSPVSLLHASDGANPALFISVPRAALPLLDTLLPPHYVPVGVAPSPVALGYDVPEHYARHLANVTKALRFRPEVATVVNSIDADAIRRDVRWLTGEAPSGIVSRHSFTEGARVAAKWIKEKVEATGAECEYFSYLDGFSPDVLCTYPSNSTERVILSGHYDSRGSFGSTRAPGADDDGSGTSHVLAVAEGIKQHKITFDKRVTLAFFSGEEQGLWGSHYWAKSLAEANATVVLQIQADMLAYRVPGEPLQLGLPATIELPEAGWLVANVSALYAPELLVGRTAACCSDHQSFISYGFPATQVFERAGWIADPMYHNSGDLADREGYDFEQIASIAKVTFATVLEVAGFHTK</sequence>
<dbReference type="GeneID" id="95987440"/>
<dbReference type="Proteomes" id="UP001565368">
    <property type="component" value="Unassembled WGS sequence"/>
</dbReference>
<evidence type="ECO:0000256" key="6">
    <source>
        <dbReference type="ARBA" id="ARBA00022833"/>
    </source>
</evidence>
<protein>
    <recommendedName>
        <fullName evidence="7">Peptide hydrolase</fullName>
        <ecNumber evidence="7">3.4.-.-</ecNumber>
    </recommendedName>
</protein>
<evidence type="ECO:0000256" key="4">
    <source>
        <dbReference type="ARBA" id="ARBA00022723"/>
    </source>
</evidence>
<evidence type="ECO:0000259" key="8">
    <source>
        <dbReference type="Pfam" id="PF04389"/>
    </source>
</evidence>
<keyword evidence="5 7" id="KW-0378">Hydrolase</keyword>
<evidence type="ECO:0000256" key="1">
    <source>
        <dbReference type="ARBA" id="ARBA00001947"/>
    </source>
</evidence>
<evidence type="ECO:0000256" key="7">
    <source>
        <dbReference type="RuleBase" id="RU361240"/>
    </source>
</evidence>
<accession>A0ABR3PX13</accession>
<proteinExistence type="inferred from homology"/>
<organism evidence="9 10">
    <name type="scientific">Vanrija albida</name>
    <dbReference type="NCBI Taxonomy" id="181172"/>
    <lineage>
        <taxon>Eukaryota</taxon>
        <taxon>Fungi</taxon>
        <taxon>Dikarya</taxon>
        <taxon>Basidiomycota</taxon>
        <taxon>Agaricomycotina</taxon>
        <taxon>Tremellomycetes</taxon>
        <taxon>Trichosporonales</taxon>
        <taxon>Trichosporonaceae</taxon>
        <taxon>Vanrija</taxon>
    </lineage>
</organism>
<keyword evidence="3 7" id="KW-0645">Protease</keyword>
<evidence type="ECO:0000256" key="2">
    <source>
        <dbReference type="ARBA" id="ARBA00005634"/>
    </source>
</evidence>
<dbReference type="InterPro" id="IPR045175">
    <property type="entry name" value="M28_fam"/>
</dbReference>
<keyword evidence="6 7" id="KW-0862">Zinc</keyword>
<evidence type="ECO:0000256" key="3">
    <source>
        <dbReference type="ARBA" id="ARBA00022670"/>
    </source>
</evidence>